<evidence type="ECO:0000313" key="2">
    <source>
        <dbReference type="Proteomes" id="UP001375539"/>
    </source>
</evidence>
<gene>
    <name evidence="1" type="ORF">WKI58_34575</name>
</gene>
<dbReference type="EMBL" id="JBBKAI010000002">
    <property type="protein sequence ID" value="MEJ8661576.1"/>
    <property type="molecule type" value="Genomic_DNA"/>
</dbReference>
<evidence type="ECO:0000313" key="1">
    <source>
        <dbReference type="EMBL" id="MEJ8661576.1"/>
    </source>
</evidence>
<accession>A0ACC6QTG6</accession>
<reference evidence="1" key="1">
    <citation type="submission" date="2024-03" db="EMBL/GenBank/DDBJ databases">
        <title>Novel Streptomyces species of biotechnological and ecological value are a feature of Machair soil.</title>
        <authorList>
            <person name="Prole J.R."/>
            <person name="Goodfellow M."/>
            <person name="Allenby N."/>
            <person name="Ward A.C."/>
        </authorList>
    </citation>
    <scope>NUCLEOTIDE SEQUENCE</scope>
    <source>
        <strain evidence="1">MS1.AVA.4</strain>
    </source>
</reference>
<sequence>MNPRLVIVYPPDDQGSRRVRVDGLVMGQAHSPRDVVGFMRRAGLDPDTIDLADPAFVEWRGGGIDVWSAAD</sequence>
<comment type="caution">
    <text evidence="1">The sequence shown here is derived from an EMBL/GenBank/DDBJ whole genome shotgun (WGS) entry which is preliminary data.</text>
</comment>
<keyword evidence="2" id="KW-1185">Reference proteome</keyword>
<organism evidence="1 2">
    <name type="scientific">Streptomyces pratisoli</name>
    <dbReference type="NCBI Taxonomy" id="3139917"/>
    <lineage>
        <taxon>Bacteria</taxon>
        <taxon>Bacillati</taxon>
        <taxon>Actinomycetota</taxon>
        <taxon>Actinomycetes</taxon>
        <taxon>Kitasatosporales</taxon>
        <taxon>Streptomycetaceae</taxon>
        <taxon>Streptomyces</taxon>
    </lineage>
</organism>
<proteinExistence type="predicted"/>
<name>A0ACC6QTG6_9ACTN</name>
<protein>
    <submittedName>
        <fullName evidence="1">Uncharacterized protein</fullName>
    </submittedName>
</protein>
<dbReference type="Proteomes" id="UP001375539">
    <property type="component" value="Unassembled WGS sequence"/>
</dbReference>